<proteinExistence type="predicted"/>
<organism evidence="1 2">
    <name type="scientific">Zarea fungicola</name>
    <dbReference type="NCBI Taxonomy" id="93591"/>
    <lineage>
        <taxon>Eukaryota</taxon>
        <taxon>Fungi</taxon>
        <taxon>Dikarya</taxon>
        <taxon>Ascomycota</taxon>
        <taxon>Pezizomycotina</taxon>
        <taxon>Sordariomycetes</taxon>
        <taxon>Hypocreomycetidae</taxon>
        <taxon>Hypocreales</taxon>
        <taxon>Cordycipitaceae</taxon>
        <taxon>Zarea</taxon>
    </lineage>
</organism>
<protein>
    <submittedName>
        <fullName evidence="1">Uncharacterized protein</fullName>
    </submittedName>
</protein>
<reference evidence="1" key="1">
    <citation type="submission" date="2022-08" db="EMBL/GenBank/DDBJ databases">
        <title>Genome Sequence of Lecanicillium fungicola.</title>
        <authorList>
            <person name="Buettner E."/>
        </authorList>
    </citation>
    <scope>NUCLEOTIDE SEQUENCE</scope>
    <source>
        <strain evidence="1">Babe33</strain>
    </source>
</reference>
<keyword evidence="2" id="KW-1185">Reference proteome</keyword>
<comment type="caution">
    <text evidence="1">The sequence shown here is derived from an EMBL/GenBank/DDBJ whole genome shotgun (WGS) entry which is preliminary data.</text>
</comment>
<evidence type="ECO:0000313" key="1">
    <source>
        <dbReference type="EMBL" id="KAJ2971240.1"/>
    </source>
</evidence>
<gene>
    <name evidence="1" type="ORF">NQ176_g7794</name>
</gene>
<dbReference type="EMBL" id="JANJQO010001379">
    <property type="protein sequence ID" value="KAJ2971240.1"/>
    <property type="molecule type" value="Genomic_DNA"/>
</dbReference>
<sequence length="117" mass="12037">MQFSVILALGLAGAASADSWLKSLSEYTNEIPSCAAAAFKTGMKNQGCDVVNVAAKDFDCLCDHYGKIEGRVYLDVVPSCSADFATAAGLICGAWAVEGTDAPDLSQAVQALAAKLA</sequence>
<name>A0ACC1MW45_9HYPO</name>
<accession>A0ACC1MW45</accession>
<dbReference type="Proteomes" id="UP001143910">
    <property type="component" value="Unassembled WGS sequence"/>
</dbReference>
<evidence type="ECO:0000313" key="2">
    <source>
        <dbReference type="Proteomes" id="UP001143910"/>
    </source>
</evidence>